<dbReference type="Proteomes" id="UP000064967">
    <property type="component" value="Chromosome"/>
</dbReference>
<dbReference type="OrthoDB" id="5484993at2"/>
<reference evidence="5 6" key="1">
    <citation type="submission" date="2015-08" db="EMBL/GenBank/DDBJ databases">
        <authorList>
            <person name="Babu N.S."/>
            <person name="Beckwith C.J."/>
            <person name="Beseler K.G."/>
            <person name="Brison A."/>
            <person name="Carone J.V."/>
            <person name="Caskin T.P."/>
            <person name="Diamond M."/>
            <person name="Durham M.E."/>
            <person name="Foxe J.M."/>
            <person name="Go M."/>
            <person name="Henderson B.A."/>
            <person name="Jones I.B."/>
            <person name="McGettigan J.A."/>
            <person name="Micheletti S.J."/>
            <person name="Nasrallah M.E."/>
            <person name="Ortiz D."/>
            <person name="Piller C.R."/>
            <person name="Privatt S.R."/>
            <person name="Schneider S.L."/>
            <person name="Sharp S."/>
            <person name="Smith T.C."/>
            <person name="Stanton J.D."/>
            <person name="Ullery H.E."/>
            <person name="Wilson R.J."/>
            <person name="Serrano M.G."/>
            <person name="Buck G."/>
            <person name="Lee V."/>
            <person name="Wang Y."/>
            <person name="Carvalho R."/>
            <person name="Voegtly L."/>
            <person name="Shi R."/>
            <person name="Duckworth R."/>
            <person name="Johnson A."/>
            <person name="Loviza R."/>
            <person name="Walstead R."/>
            <person name="Shah Z."/>
            <person name="Kiflezghi M."/>
            <person name="Wade K."/>
            <person name="Ball S.L."/>
            <person name="Bradley K.W."/>
            <person name="Asai D.J."/>
            <person name="Bowman C.A."/>
            <person name="Russell D.A."/>
            <person name="Pope W.H."/>
            <person name="Jacobs-Sera D."/>
            <person name="Hendrix R.W."/>
            <person name="Hatfull G.F."/>
        </authorList>
    </citation>
    <scope>NUCLEOTIDE SEQUENCE [LARGE SCALE GENOMIC DNA]</scope>
    <source>
        <strain evidence="5 6">DSM 27648</strain>
    </source>
</reference>
<dbReference type="PROSITE" id="PS51007">
    <property type="entry name" value="CYTC"/>
    <property type="match status" value="1"/>
</dbReference>
<dbReference type="KEGG" id="llu:AKJ09_07588"/>
<dbReference type="STRING" id="1391654.AKJ09_07588"/>
<evidence type="ECO:0000256" key="2">
    <source>
        <dbReference type="ARBA" id="ARBA00023004"/>
    </source>
</evidence>
<keyword evidence="3" id="KW-0349">Heme</keyword>
<keyword evidence="6" id="KW-1185">Reference proteome</keyword>
<keyword evidence="1 3" id="KW-0479">Metal-binding</keyword>
<evidence type="ECO:0000313" key="6">
    <source>
        <dbReference type="Proteomes" id="UP000064967"/>
    </source>
</evidence>
<dbReference type="GO" id="GO:0020037">
    <property type="term" value="F:heme binding"/>
    <property type="evidence" value="ECO:0007669"/>
    <property type="project" value="InterPro"/>
</dbReference>
<name>A0A0K1Q686_9BACT</name>
<evidence type="ECO:0000259" key="4">
    <source>
        <dbReference type="PROSITE" id="PS51007"/>
    </source>
</evidence>
<accession>A0A0K1Q686</accession>
<gene>
    <name evidence="5" type="ORF">AKJ09_07588</name>
</gene>
<feature type="domain" description="Cytochrome c" evidence="4">
    <location>
        <begin position="224"/>
        <end position="306"/>
    </location>
</feature>
<evidence type="ECO:0000313" key="5">
    <source>
        <dbReference type="EMBL" id="AKV00925.1"/>
    </source>
</evidence>
<dbReference type="RefSeq" id="WP_146652121.1">
    <property type="nucleotide sequence ID" value="NZ_CP012333.1"/>
</dbReference>
<organism evidence="5 6">
    <name type="scientific">Labilithrix luteola</name>
    <dbReference type="NCBI Taxonomy" id="1391654"/>
    <lineage>
        <taxon>Bacteria</taxon>
        <taxon>Pseudomonadati</taxon>
        <taxon>Myxococcota</taxon>
        <taxon>Polyangia</taxon>
        <taxon>Polyangiales</taxon>
        <taxon>Labilitrichaceae</taxon>
        <taxon>Labilithrix</taxon>
    </lineage>
</organism>
<dbReference type="GO" id="GO:0009055">
    <property type="term" value="F:electron transfer activity"/>
    <property type="evidence" value="ECO:0007669"/>
    <property type="project" value="InterPro"/>
</dbReference>
<dbReference type="InterPro" id="IPR009056">
    <property type="entry name" value="Cyt_c-like_dom"/>
</dbReference>
<dbReference type="GO" id="GO:0046872">
    <property type="term" value="F:metal ion binding"/>
    <property type="evidence" value="ECO:0007669"/>
    <property type="project" value="UniProtKB-KW"/>
</dbReference>
<keyword evidence="2 3" id="KW-0408">Iron</keyword>
<evidence type="ECO:0000256" key="1">
    <source>
        <dbReference type="ARBA" id="ARBA00022723"/>
    </source>
</evidence>
<protein>
    <recommendedName>
        <fullName evidence="4">Cytochrome c domain-containing protein</fullName>
    </recommendedName>
</protein>
<dbReference type="AlphaFoldDB" id="A0A0K1Q686"/>
<evidence type="ECO:0000256" key="3">
    <source>
        <dbReference type="PROSITE-ProRule" id="PRU00433"/>
    </source>
</evidence>
<sequence>MKFEIACSLTKSCKPGDILTLAVEKNWKGVTLYDDEDLKNTIVDCRHCHQPDASKPPMLRMQELKDPWTHWLTNNRSGGTVLIDDFRRVHGEEDYASIPGKIDFRSDGRAIGDFVAGQGFEPQPNEFDSPTIENEVKESAGGQPDVNVPIGKSATWQGLFDKAFAGQFIPPPYHDIKVTDPTKLAYATAAYQKFLNGKMAAADLPDIRRVFLDEALEGMTIVPKKGANGREVLIQTCAQCHNANLDPSISRAKFDVTKLESMTPKEKQTAIARLRLPASDRKHMPPAMFRSIPDDQLQLAIAELTK</sequence>
<dbReference type="EMBL" id="CP012333">
    <property type="protein sequence ID" value="AKV00925.1"/>
    <property type="molecule type" value="Genomic_DNA"/>
</dbReference>
<proteinExistence type="predicted"/>